<dbReference type="InterPro" id="IPR003657">
    <property type="entry name" value="WRKY_dom"/>
</dbReference>
<proteinExistence type="predicted"/>
<keyword evidence="5" id="KW-0539">Nucleus</keyword>
<evidence type="ECO:0000259" key="7">
    <source>
        <dbReference type="PROSITE" id="PS50811"/>
    </source>
</evidence>
<dbReference type="AlphaFoldDB" id="A0AAD8J8K9"/>
<evidence type="ECO:0000256" key="2">
    <source>
        <dbReference type="ARBA" id="ARBA00023015"/>
    </source>
</evidence>
<accession>A0AAD8J8K9</accession>
<evidence type="ECO:0000256" key="6">
    <source>
        <dbReference type="SAM" id="MobiDB-lite"/>
    </source>
</evidence>
<name>A0AAD8J8K9_9APIA</name>
<keyword evidence="2" id="KW-0805">Transcription regulation</keyword>
<dbReference type="PANTHER" id="PTHR32096">
    <property type="entry name" value="WRKY TRANSCRIPTION FACTOR 30-RELATED-RELATED"/>
    <property type="match status" value="1"/>
</dbReference>
<comment type="caution">
    <text evidence="8">The sequence shown here is derived from an EMBL/GenBank/DDBJ whole genome shotgun (WGS) entry which is preliminary data.</text>
</comment>
<dbReference type="InterPro" id="IPR044810">
    <property type="entry name" value="WRKY_plant"/>
</dbReference>
<dbReference type="PROSITE" id="PS50811">
    <property type="entry name" value="WRKY"/>
    <property type="match status" value="1"/>
</dbReference>
<reference evidence="8" key="1">
    <citation type="submission" date="2023-02" db="EMBL/GenBank/DDBJ databases">
        <title>Genome of toxic invasive species Heracleum sosnowskyi carries increased number of genes despite the absence of recent whole-genome duplications.</title>
        <authorList>
            <person name="Schelkunov M."/>
            <person name="Shtratnikova V."/>
            <person name="Makarenko M."/>
            <person name="Klepikova A."/>
            <person name="Omelchenko D."/>
            <person name="Novikova G."/>
            <person name="Obukhova E."/>
            <person name="Bogdanov V."/>
            <person name="Penin A."/>
            <person name="Logacheva M."/>
        </authorList>
    </citation>
    <scope>NUCLEOTIDE SEQUENCE</scope>
    <source>
        <strain evidence="8">Hsosn_3</strain>
        <tissue evidence="8">Leaf</tissue>
    </source>
</reference>
<organism evidence="8 9">
    <name type="scientific">Heracleum sosnowskyi</name>
    <dbReference type="NCBI Taxonomy" id="360622"/>
    <lineage>
        <taxon>Eukaryota</taxon>
        <taxon>Viridiplantae</taxon>
        <taxon>Streptophyta</taxon>
        <taxon>Embryophyta</taxon>
        <taxon>Tracheophyta</taxon>
        <taxon>Spermatophyta</taxon>
        <taxon>Magnoliopsida</taxon>
        <taxon>eudicotyledons</taxon>
        <taxon>Gunneridae</taxon>
        <taxon>Pentapetalae</taxon>
        <taxon>asterids</taxon>
        <taxon>campanulids</taxon>
        <taxon>Apiales</taxon>
        <taxon>Apiaceae</taxon>
        <taxon>Apioideae</taxon>
        <taxon>apioid superclade</taxon>
        <taxon>Tordylieae</taxon>
        <taxon>Tordyliinae</taxon>
        <taxon>Heracleum</taxon>
    </lineage>
</organism>
<dbReference type="GO" id="GO:0000976">
    <property type="term" value="F:transcription cis-regulatory region binding"/>
    <property type="evidence" value="ECO:0007669"/>
    <property type="project" value="TreeGrafter"/>
</dbReference>
<dbReference type="GO" id="GO:0005634">
    <property type="term" value="C:nucleus"/>
    <property type="evidence" value="ECO:0007669"/>
    <property type="project" value="UniProtKB-SubCell"/>
</dbReference>
<sequence>MSDGDWDLYAVVRSCTTSTSVDNREEQEEKEQPFSDQFSFQNDNYADPISYTLQNTTLAYGLEEIHHPFSINNADYESEQLINNPQHQEPKSSSFSLPITNPSSSTMRSRRRKNQHLKMVYQMTQEELSGDTWAWRKYGQKPIKGSPYPRNYYRCSTLKGCPARKQVEGSPTDSTIFIVSYTGEHAHPRPTHRSSLAGSTRSKFSAAAALNNIIKSATTSCESSSLAPNFSPSTSPHSALTFSPSSVQYGGNHDNTVDDTDMVEVDEDDYNDDTNLINDEDIYNGLHEFDGDSRFFD</sequence>
<evidence type="ECO:0000256" key="1">
    <source>
        <dbReference type="ARBA" id="ARBA00004123"/>
    </source>
</evidence>
<evidence type="ECO:0000256" key="5">
    <source>
        <dbReference type="ARBA" id="ARBA00023242"/>
    </source>
</evidence>
<gene>
    <name evidence="8" type="ORF">POM88_009352</name>
</gene>
<evidence type="ECO:0000256" key="4">
    <source>
        <dbReference type="ARBA" id="ARBA00023163"/>
    </source>
</evidence>
<protein>
    <submittedName>
        <fullName evidence="8">WRKY domain-containing protein</fullName>
    </submittedName>
</protein>
<keyword evidence="3" id="KW-0238">DNA-binding</keyword>
<dbReference type="GO" id="GO:0003700">
    <property type="term" value="F:DNA-binding transcription factor activity"/>
    <property type="evidence" value="ECO:0007669"/>
    <property type="project" value="InterPro"/>
</dbReference>
<dbReference type="SUPFAM" id="SSF118290">
    <property type="entry name" value="WRKY DNA-binding domain"/>
    <property type="match status" value="1"/>
</dbReference>
<keyword evidence="9" id="KW-1185">Reference proteome</keyword>
<keyword evidence="4" id="KW-0804">Transcription</keyword>
<evidence type="ECO:0000313" key="8">
    <source>
        <dbReference type="EMBL" id="KAK1399489.1"/>
    </source>
</evidence>
<feature type="compositionally biased region" description="Polar residues" evidence="6">
    <location>
        <begin position="84"/>
        <end position="107"/>
    </location>
</feature>
<feature type="domain" description="WRKY" evidence="7">
    <location>
        <begin position="124"/>
        <end position="190"/>
    </location>
</feature>
<dbReference type="Proteomes" id="UP001237642">
    <property type="component" value="Unassembled WGS sequence"/>
</dbReference>
<evidence type="ECO:0000256" key="3">
    <source>
        <dbReference type="ARBA" id="ARBA00023125"/>
    </source>
</evidence>
<dbReference type="PANTHER" id="PTHR32096:SF80">
    <property type="entry name" value="WRKY TRANSCRIPTION FACTOR 27-RELATED"/>
    <property type="match status" value="1"/>
</dbReference>
<dbReference type="Gene3D" id="2.20.25.80">
    <property type="entry name" value="WRKY domain"/>
    <property type="match status" value="1"/>
</dbReference>
<dbReference type="InterPro" id="IPR036576">
    <property type="entry name" value="WRKY_dom_sf"/>
</dbReference>
<comment type="subcellular location">
    <subcellularLocation>
        <location evidence="1">Nucleus</location>
    </subcellularLocation>
</comment>
<dbReference type="EMBL" id="JAUIZM010000002">
    <property type="protein sequence ID" value="KAK1399489.1"/>
    <property type="molecule type" value="Genomic_DNA"/>
</dbReference>
<evidence type="ECO:0000313" key="9">
    <source>
        <dbReference type="Proteomes" id="UP001237642"/>
    </source>
</evidence>
<dbReference type="Pfam" id="PF03106">
    <property type="entry name" value="WRKY"/>
    <property type="match status" value="1"/>
</dbReference>
<dbReference type="SMART" id="SM00774">
    <property type="entry name" value="WRKY"/>
    <property type="match status" value="1"/>
</dbReference>
<reference evidence="8" key="2">
    <citation type="submission" date="2023-05" db="EMBL/GenBank/DDBJ databases">
        <authorList>
            <person name="Schelkunov M.I."/>
        </authorList>
    </citation>
    <scope>NUCLEOTIDE SEQUENCE</scope>
    <source>
        <strain evidence="8">Hsosn_3</strain>
        <tissue evidence="8">Leaf</tissue>
    </source>
</reference>
<feature type="region of interest" description="Disordered" evidence="6">
    <location>
        <begin position="84"/>
        <end position="112"/>
    </location>
</feature>